<evidence type="ECO:0008006" key="4">
    <source>
        <dbReference type="Google" id="ProtNLM"/>
    </source>
</evidence>
<evidence type="ECO:0000313" key="3">
    <source>
        <dbReference type="Proteomes" id="UP000256328"/>
    </source>
</evidence>
<keyword evidence="3" id="KW-1185">Reference proteome</keyword>
<proteinExistence type="predicted"/>
<reference evidence="2 3" key="1">
    <citation type="journal article" date="2018" name="IMA Fungus">
        <title>IMA Genome-F 9: Draft genome sequence of Annulohypoxylon stygium, Aspergillus mulundensis, Berkeleyomyces basicola (syn. Thielaviopsis basicola), Ceratocystis smalleyi, two Cercospora beticola strains, Coleophoma cylindrospora, Fusarium fracticaudum, Phialophora cf. hyalina, and Morchella septimelata.</title>
        <authorList>
            <person name="Wingfield B.D."/>
            <person name="Bills G.F."/>
            <person name="Dong Y."/>
            <person name="Huang W."/>
            <person name="Nel W.J."/>
            <person name="Swalarsk-Parry B.S."/>
            <person name="Vaghefi N."/>
            <person name="Wilken P.M."/>
            <person name="An Z."/>
            <person name="de Beer Z.W."/>
            <person name="De Vos L."/>
            <person name="Chen L."/>
            <person name="Duong T.A."/>
            <person name="Gao Y."/>
            <person name="Hammerbacher A."/>
            <person name="Kikkert J.R."/>
            <person name="Li Y."/>
            <person name="Li H."/>
            <person name="Li K."/>
            <person name="Li Q."/>
            <person name="Liu X."/>
            <person name="Ma X."/>
            <person name="Naidoo K."/>
            <person name="Pethybridge S.J."/>
            <person name="Sun J."/>
            <person name="Steenkamp E.T."/>
            <person name="van der Nest M.A."/>
            <person name="van Wyk S."/>
            <person name="Wingfield M.J."/>
            <person name="Xiong C."/>
            <person name="Yue Q."/>
            <person name="Zhang X."/>
        </authorList>
    </citation>
    <scope>NUCLEOTIDE SEQUENCE [LARGE SCALE GENOMIC DNA]</scope>
    <source>
        <strain evidence="2 3">BP5796</strain>
    </source>
</reference>
<accession>A0A3D8R7Z3</accession>
<dbReference type="EMBL" id="PDLN01000012">
    <property type="protein sequence ID" value="RDW69954.1"/>
    <property type="molecule type" value="Genomic_DNA"/>
</dbReference>
<dbReference type="OrthoDB" id="5154006at2759"/>
<feature type="compositionally biased region" description="Basic and acidic residues" evidence="1">
    <location>
        <begin position="112"/>
        <end position="149"/>
    </location>
</feature>
<feature type="compositionally biased region" description="Polar residues" evidence="1">
    <location>
        <begin position="286"/>
        <end position="296"/>
    </location>
</feature>
<feature type="compositionally biased region" description="Basic and acidic residues" evidence="1">
    <location>
        <begin position="298"/>
        <end position="307"/>
    </location>
</feature>
<sequence length="360" mass="40040">MASNNNSRKAKISLTNYVLGGPLVSMKPTGSKAKDEPEPDKEPHYSVKKLDGGRIQLIDKRTGEKQIFKAKPSSKSTGVNEDGKVKVILRVKNRNAEIAIAAPEKTQKAQSTKKEDVSKKETEEKKEERNPTKKKDPENTKTKKVEEAPKPAAAENETEEEVKMPGQWKAGDWTPELDATIMKLKSENKSWKDIAIEVSASKKDAQNRFKELQKAEEDKKKGKEGTTANEDSDGNAAPSEGTVKEKDKECRADPGKKEDSKAQKKDDKPDKSSPSGAAPEEPSTSQQDMAATSTVTPRGEKGLKPDEIWTKDDCAVLEMLKERYEAHKWQHMQAGFFNWTGRMVVASIIEKKFKDDEVAL</sequence>
<name>A0A3D8R7Z3_9HELO</name>
<dbReference type="Proteomes" id="UP000256328">
    <property type="component" value="Unassembled WGS sequence"/>
</dbReference>
<feature type="region of interest" description="Disordered" evidence="1">
    <location>
        <begin position="96"/>
        <end position="174"/>
    </location>
</feature>
<dbReference type="AlphaFoldDB" id="A0A3D8R7Z3"/>
<feature type="compositionally biased region" description="Basic and acidic residues" evidence="1">
    <location>
        <begin position="32"/>
        <end position="49"/>
    </location>
</feature>
<evidence type="ECO:0000256" key="1">
    <source>
        <dbReference type="SAM" id="MobiDB-lite"/>
    </source>
</evidence>
<feature type="compositionally biased region" description="Basic and acidic residues" evidence="1">
    <location>
        <begin position="242"/>
        <end position="271"/>
    </location>
</feature>
<protein>
    <recommendedName>
        <fullName evidence="4">Myb-like domain-containing protein</fullName>
    </recommendedName>
</protein>
<feature type="region of interest" description="Disordered" evidence="1">
    <location>
        <begin position="21"/>
        <end position="49"/>
    </location>
</feature>
<feature type="compositionally biased region" description="Low complexity" evidence="1">
    <location>
        <begin position="272"/>
        <end position="285"/>
    </location>
</feature>
<evidence type="ECO:0000313" key="2">
    <source>
        <dbReference type="EMBL" id="RDW69954.1"/>
    </source>
</evidence>
<comment type="caution">
    <text evidence="2">The sequence shown here is derived from an EMBL/GenBank/DDBJ whole genome shotgun (WGS) entry which is preliminary data.</text>
</comment>
<feature type="compositionally biased region" description="Basic and acidic residues" evidence="1">
    <location>
        <begin position="199"/>
        <end position="224"/>
    </location>
</feature>
<organism evidence="2 3">
    <name type="scientific">Coleophoma crateriformis</name>
    <dbReference type="NCBI Taxonomy" id="565419"/>
    <lineage>
        <taxon>Eukaryota</taxon>
        <taxon>Fungi</taxon>
        <taxon>Dikarya</taxon>
        <taxon>Ascomycota</taxon>
        <taxon>Pezizomycotina</taxon>
        <taxon>Leotiomycetes</taxon>
        <taxon>Helotiales</taxon>
        <taxon>Dermateaceae</taxon>
        <taxon>Coleophoma</taxon>
    </lineage>
</organism>
<gene>
    <name evidence="2" type="ORF">BP5796_08351</name>
</gene>
<feature type="region of interest" description="Disordered" evidence="1">
    <location>
        <begin position="199"/>
        <end position="307"/>
    </location>
</feature>